<dbReference type="AlphaFoldDB" id="U2CIQ1"/>
<dbReference type="Pfam" id="PF14771">
    <property type="entry name" value="DUF4476"/>
    <property type="match status" value="1"/>
</dbReference>
<evidence type="ECO:0000313" key="3">
    <source>
        <dbReference type="EMBL" id="ERI83943.1"/>
    </source>
</evidence>
<feature type="domain" description="DUF4476" evidence="2">
    <location>
        <begin position="133"/>
        <end position="220"/>
    </location>
</feature>
<accession>U2CIQ1</accession>
<sequence>MMKKLSFALLLALMLSNSACSVSQYLSGQMISGVQQGMTPAEVRSIFKSEPHFRRFDGNMEEWEYRKFSPLSDVGWSIILIQFTDGRVSGMDSFKDRSMNLDNATLTRPSPTVISTIDNFPPVRHSFDRERTMDGFEFRKLLDNVKYSSTNEKKRLIETALQQYDFTSKQAKELVEQISFTSDQKEMMIKIYPYITDKQNFEAVIGILSFGSDREEVRKALRLR</sequence>
<feature type="chain" id="PRO_5004623909" description="DUF4476 domain-containing protein" evidence="1">
    <location>
        <begin position="22"/>
        <end position="224"/>
    </location>
</feature>
<gene>
    <name evidence="3" type="ORF">HMPREF1981_02546</name>
</gene>
<protein>
    <recommendedName>
        <fullName evidence="2">DUF4476 domain-containing protein</fullName>
    </recommendedName>
</protein>
<comment type="caution">
    <text evidence="3">The sequence shown here is derived from an EMBL/GenBank/DDBJ whole genome shotgun (WGS) entry which is preliminary data.</text>
</comment>
<dbReference type="Proteomes" id="UP000016496">
    <property type="component" value="Unassembled WGS sequence"/>
</dbReference>
<name>U2CIQ1_9BACE</name>
<dbReference type="GeneID" id="99754134"/>
<dbReference type="OrthoDB" id="1014870at2"/>
<dbReference type="HOGENOM" id="CLU_075739_0_0_10"/>
<dbReference type="PATRIC" id="fig|1321819.3.peg.2347"/>
<evidence type="ECO:0000259" key="2">
    <source>
        <dbReference type="Pfam" id="PF14771"/>
    </source>
</evidence>
<dbReference type="EMBL" id="AWSV01000138">
    <property type="protein sequence ID" value="ERI83943.1"/>
    <property type="molecule type" value="Genomic_DNA"/>
</dbReference>
<dbReference type="RefSeq" id="WP_021646092.1">
    <property type="nucleotide sequence ID" value="NZ_KE993134.1"/>
</dbReference>
<keyword evidence="1" id="KW-0732">Signal</keyword>
<organism evidence="3 4">
    <name type="scientific">Bacteroides pyogenes F0041</name>
    <dbReference type="NCBI Taxonomy" id="1321819"/>
    <lineage>
        <taxon>Bacteria</taxon>
        <taxon>Pseudomonadati</taxon>
        <taxon>Bacteroidota</taxon>
        <taxon>Bacteroidia</taxon>
        <taxon>Bacteroidales</taxon>
        <taxon>Bacteroidaceae</taxon>
        <taxon>Bacteroides</taxon>
    </lineage>
</organism>
<dbReference type="InterPro" id="IPR028011">
    <property type="entry name" value="DUF4476"/>
</dbReference>
<reference evidence="3 4" key="1">
    <citation type="submission" date="2013-08" db="EMBL/GenBank/DDBJ databases">
        <authorList>
            <person name="Weinstock G."/>
            <person name="Sodergren E."/>
            <person name="Wylie T."/>
            <person name="Fulton L."/>
            <person name="Fulton R."/>
            <person name="Fronick C."/>
            <person name="O'Laughlin M."/>
            <person name="Godfrey J."/>
            <person name="Miner T."/>
            <person name="Herter B."/>
            <person name="Appelbaum E."/>
            <person name="Cordes M."/>
            <person name="Lek S."/>
            <person name="Wollam A."/>
            <person name="Pepin K.H."/>
            <person name="Palsikar V.B."/>
            <person name="Mitreva M."/>
            <person name="Wilson R.K."/>
        </authorList>
    </citation>
    <scope>NUCLEOTIDE SEQUENCE [LARGE SCALE GENOMIC DNA]</scope>
    <source>
        <strain evidence="3 4">F0041</strain>
    </source>
</reference>
<evidence type="ECO:0000256" key="1">
    <source>
        <dbReference type="SAM" id="SignalP"/>
    </source>
</evidence>
<proteinExistence type="predicted"/>
<feature type="signal peptide" evidence="1">
    <location>
        <begin position="1"/>
        <end position="21"/>
    </location>
</feature>
<evidence type="ECO:0000313" key="4">
    <source>
        <dbReference type="Proteomes" id="UP000016496"/>
    </source>
</evidence>